<reference evidence="2" key="1">
    <citation type="journal article" date="2005" name="Nature">
        <title>Sequencing of Aspergillus nidulans and comparative analysis with A. fumigatus and A. oryzae.</title>
        <authorList>
            <person name="Galagan J.E."/>
            <person name="Calvo S.E."/>
            <person name="Cuomo C."/>
            <person name="Ma L.J."/>
            <person name="Wortman J.R."/>
            <person name="Batzoglou S."/>
            <person name="Lee S.I."/>
            <person name="Basturkmen M."/>
            <person name="Spevak C.C."/>
            <person name="Clutterbuck J."/>
            <person name="Kapitonov V."/>
            <person name="Jurka J."/>
            <person name="Scazzocchio C."/>
            <person name="Farman M."/>
            <person name="Butler J."/>
            <person name="Purcell S."/>
            <person name="Harris S."/>
            <person name="Braus G.H."/>
            <person name="Draht O."/>
            <person name="Busch S."/>
            <person name="D'Enfert C."/>
            <person name="Bouchier C."/>
            <person name="Goldman G.H."/>
            <person name="Bell-Pedersen D."/>
            <person name="Griffiths-Jones S."/>
            <person name="Doonan J.H."/>
            <person name="Yu J."/>
            <person name="Vienken K."/>
            <person name="Pain A."/>
            <person name="Freitag M."/>
            <person name="Selker E.U."/>
            <person name="Archer D.B."/>
            <person name="Penalva M.A."/>
            <person name="Oakley B.R."/>
            <person name="Momany M."/>
            <person name="Tanaka T."/>
            <person name="Kumagai T."/>
            <person name="Asai K."/>
            <person name="Machida M."/>
            <person name="Nierman W.C."/>
            <person name="Denning D.W."/>
            <person name="Caddick M."/>
            <person name="Hynes M."/>
            <person name="Paoletti M."/>
            <person name="Fischer R."/>
            <person name="Miller B."/>
            <person name="Dyer P."/>
            <person name="Sachs M.S."/>
            <person name="Osmani S.A."/>
            <person name="Birren B.W."/>
        </authorList>
    </citation>
    <scope>NUCLEOTIDE SEQUENCE [LARGE SCALE GENOMIC DNA]</scope>
    <source>
        <strain evidence="2">FGSC A4 / ATCC 38163 / CBS 112.46 / NRRL 194 / M139</strain>
    </source>
</reference>
<organism evidence="1 2">
    <name type="scientific">Emericella nidulans (strain FGSC A4 / ATCC 38163 / CBS 112.46 / NRRL 194 / M139)</name>
    <name type="common">Aspergillus nidulans</name>
    <dbReference type="NCBI Taxonomy" id="227321"/>
    <lineage>
        <taxon>Eukaryota</taxon>
        <taxon>Fungi</taxon>
        <taxon>Dikarya</taxon>
        <taxon>Ascomycota</taxon>
        <taxon>Pezizomycotina</taxon>
        <taxon>Eurotiomycetes</taxon>
        <taxon>Eurotiomycetidae</taxon>
        <taxon>Eurotiales</taxon>
        <taxon>Aspergillaceae</taxon>
        <taxon>Aspergillus</taxon>
        <taxon>Aspergillus subgen. Nidulantes</taxon>
    </lineage>
</organism>
<dbReference type="HOGENOM" id="CLU_2904177_0_0_1"/>
<gene>
    <name evidence="1" type="ORF">ANIA_11497</name>
</gene>
<dbReference type="EMBL" id="BN001301">
    <property type="protein sequence ID" value="CBF70435.1"/>
    <property type="molecule type" value="Genomic_DNA"/>
</dbReference>
<evidence type="ECO:0000313" key="2">
    <source>
        <dbReference type="Proteomes" id="UP000000560"/>
    </source>
</evidence>
<dbReference type="AlphaFoldDB" id="C8V3B9"/>
<dbReference type="KEGG" id="ani:ANIA_11497"/>
<proteinExistence type="predicted"/>
<dbReference type="RefSeq" id="XP_050467030.1">
    <property type="nucleotide sequence ID" value="XM_050612308.1"/>
</dbReference>
<dbReference type="GeneID" id="74897073"/>
<keyword evidence="2" id="KW-1185">Reference proteome</keyword>
<dbReference type="InParanoid" id="C8V3B9"/>
<evidence type="ECO:0000313" key="1">
    <source>
        <dbReference type="EMBL" id="CBF70435.1"/>
    </source>
</evidence>
<protein>
    <submittedName>
        <fullName evidence="1">Uncharacterized protein</fullName>
    </submittedName>
</protein>
<reference evidence="2" key="2">
    <citation type="journal article" date="2009" name="Fungal Genet. Biol.">
        <title>The 2008 update of the Aspergillus nidulans genome annotation: a community effort.</title>
        <authorList>
            <person name="Wortman J.R."/>
            <person name="Gilsenan J.M."/>
            <person name="Joardar V."/>
            <person name="Deegan J."/>
            <person name="Clutterbuck J."/>
            <person name="Andersen M.R."/>
            <person name="Archer D."/>
            <person name="Bencina M."/>
            <person name="Braus G."/>
            <person name="Coutinho P."/>
            <person name="von Dohren H."/>
            <person name="Doonan J."/>
            <person name="Driessen A.J."/>
            <person name="Durek P."/>
            <person name="Espeso E."/>
            <person name="Fekete E."/>
            <person name="Flipphi M."/>
            <person name="Estrada C.G."/>
            <person name="Geysens S."/>
            <person name="Goldman G."/>
            <person name="de Groot P.W."/>
            <person name="Hansen K."/>
            <person name="Harris S.D."/>
            <person name="Heinekamp T."/>
            <person name="Helmstaedt K."/>
            <person name="Henrissat B."/>
            <person name="Hofmann G."/>
            <person name="Homan T."/>
            <person name="Horio T."/>
            <person name="Horiuchi H."/>
            <person name="James S."/>
            <person name="Jones M."/>
            <person name="Karaffa L."/>
            <person name="Karanyi Z."/>
            <person name="Kato M."/>
            <person name="Keller N."/>
            <person name="Kelly D.E."/>
            <person name="Kiel J.A."/>
            <person name="Kim J.M."/>
            <person name="van der Klei I.J."/>
            <person name="Klis F.M."/>
            <person name="Kovalchuk A."/>
            <person name="Krasevec N."/>
            <person name="Kubicek C.P."/>
            <person name="Liu B."/>
            <person name="Maccabe A."/>
            <person name="Meyer V."/>
            <person name="Mirabito P."/>
            <person name="Miskei M."/>
            <person name="Mos M."/>
            <person name="Mullins J."/>
            <person name="Nelson D.R."/>
            <person name="Nielsen J."/>
            <person name="Oakley B.R."/>
            <person name="Osmani S.A."/>
            <person name="Pakula T."/>
            <person name="Paszewski A."/>
            <person name="Paulsen I."/>
            <person name="Pilsyk S."/>
            <person name="Pocsi I."/>
            <person name="Punt P.J."/>
            <person name="Ram A.F."/>
            <person name="Ren Q."/>
            <person name="Robellet X."/>
            <person name="Robson G."/>
            <person name="Seiboth B."/>
            <person name="van Solingen P."/>
            <person name="Specht T."/>
            <person name="Sun J."/>
            <person name="Taheri-Talesh N."/>
            <person name="Takeshita N."/>
            <person name="Ussery D."/>
            <person name="vanKuyk P.A."/>
            <person name="Visser H."/>
            <person name="van de Vondervoort P.J."/>
            <person name="de Vries R.P."/>
            <person name="Walton J."/>
            <person name="Xiang X."/>
            <person name="Xiong Y."/>
            <person name="Zeng A.P."/>
            <person name="Brandt B.W."/>
            <person name="Cornell M.J."/>
            <person name="van den Hondel C.A."/>
            <person name="Visser J."/>
            <person name="Oliver S.G."/>
            <person name="Turner G."/>
        </authorList>
    </citation>
    <scope>GENOME REANNOTATION</scope>
    <source>
        <strain evidence="2">FGSC A4 / ATCC 38163 / CBS 112.46 / NRRL 194 / M139</strain>
    </source>
</reference>
<name>C8V3B9_EMENI</name>
<dbReference type="Proteomes" id="UP000000560">
    <property type="component" value="Chromosome I"/>
</dbReference>
<accession>C8V3B9</accession>
<sequence>MPHHGVEILNCVDFVPQVYEFDHVSIEIREHLLLGHPIYALDSRNYNFATNTTITIAKTTPR</sequence>